<evidence type="ECO:0000256" key="9">
    <source>
        <dbReference type="PROSITE-ProRule" id="PRU01091"/>
    </source>
</evidence>
<dbReference type="FunFam" id="1.10.10.10:FF:000005">
    <property type="entry name" value="Two-component system response regulator"/>
    <property type="match status" value="1"/>
</dbReference>
<feature type="domain" description="OmpR/PhoB-type" evidence="11">
    <location>
        <begin position="126"/>
        <end position="222"/>
    </location>
</feature>
<proteinExistence type="predicted"/>
<dbReference type="SMART" id="SM00862">
    <property type="entry name" value="Trans_reg_C"/>
    <property type="match status" value="1"/>
</dbReference>
<feature type="DNA-binding region" description="OmpR/PhoB-type" evidence="9">
    <location>
        <begin position="126"/>
        <end position="222"/>
    </location>
</feature>
<evidence type="ECO:0000256" key="3">
    <source>
        <dbReference type="ARBA" id="ARBA00023012"/>
    </source>
</evidence>
<evidence type="ECO:0000259" key="10">
    <source>
        <dbReference type="PROSITE" id="PS50110"/>
    </source>
</evidence>
<evidence type="ECO:0000313" key="12">
    <source>
        <dbReference type="EMBL" id="ANW99461.1"/>
    </source>
</evidence>
<protein>
    <recommendedName>
        <fullName evidence="1">Stage 0 sporulation protein A homolog</fullName>
    </recommendedName>
</protein>
<keyword evidence="5 9" id="KW-0238">DNA-binding</keyword>
<dbReference type="GO" id="GO:0000156">
    <property type="term" value="F:phosphorelay response regulator activity"/>
    <property type="evidence" value="ECO:0007669"/>
    <property type="project" value="TreeGrafter"/>
</dbReference>
<dbReference type="EMBL" id="CP014672">
    <property type="protein sequence ID" value="ANW99461.1"/>
    <property type="molecule type" value="Genomic_DNA"/>
</dbReference>
<dbReference type="Gene3D" id="1.10.10.10">
    <property type="entry name" value="Winged helix-like DNA-binding domain superfamily/Winged helix DNA-binding domain"/>
    <property type="match status" value="1"/>
</dbReference>
<comment type="function">
    <text evidence="7">May play the central regulatory role in sporulation. It may be an element of the effector pathway responsible for the activation of sporulation genes in response to nutritional stress. Spo0A may act in concert with spo0H (a sigma factor) to control the expression of some genes that are critical to the sporulation process.</text>
</comment>
<dbReference type="InterPro" id="IPR001867">
    <property type="entry name" value="OmpR/PhoB-type_DNA-bd"/>
</dbReference>
<dbReference type="Proteomes" id="UP000092971">
    <property type="component" value="Chromosome"/>
</dbReference>
<evidence type="ECO:0000256" key="8">
    <source>
        <dbReference type="PROSITE-ProRule" id="PRU00169"/>
    </source>
</evidence>
<dbReference type="SUPFAM" id="SSF52172">
    <property type="entry name" value="CheY-like"/>
    <property type="match status" value="1"/>
</dbReference>
<dbReference type="InterPro" id="IPR011006">
    <property type="entry name" value="CheY-like_superfamily"/>
</dbReference>
<keyword evidence="6" id="KW-0804">Transcription</keyword>
<dbReference type="InterPro" id="IPR016032">
    <property type="entry name" value="Sig_transdc_resp-reg_C-effctor"/>
</dbReference>
<dbReference type="SUPFAM" id="SSF46894">
    <property type="entry name" value="C-terminal effector domain of the bipartite response regulators"/>
    <property type="match status" value="1"/>
</dbReference>
<feature type="domain" description="Response regulatory" evidence="10">
    <location>
        <begin position="1"/>
        <end position="117"/>
    </location>
</feature>
<dbReference type="Pfam" id="PF00486">
    <property type="entry name" value="Trans_reg_C"/>
    <property type="match status" value="1"/>
</dbReference>
<evidence type="ECO:0000256" key="5">
    <source>
        <dbReference type="ARBA" id="ARBA00023125"/>
    </source>
</evidence>
<dbReference type="GO" id="GO:0005829">
    <property type="term" value="C:cytosol"/>
    <property type="evidence" value="ECO:0007669"/>
    <property type="project" value="TreeGrafter"/>
</dbReference>
<evidence type="ECO:0000313" key="13">
    <source>
        <dbReference type="Proteomes" id="UP000092971"/>
    </source>
</evidence>
<dbReference type="CDD" id="cd00383">
    <property type="entry name" value="trans_reg_C"/>
    <property type="match status" value="1"/>
</dbReference>
<dbReference type="PANTHER" id="PTHR48111">
    <property type="entry name" value="REGULATOR OF RPOS"/>
    <property type="match status" value="1"/>
</dbReference>
<evidence type="ECO:0000256" key="2">
    <source>
        <dbReference type="ARBA" id="ARBA00022553"/>
    </source>
</evidence>
<dbReference type="InterPro" id="IPR039420">
    <property type="entry name" value="WalR-like"/>
</dbReference>
<evidence type="ECO:0000256" key="6">
    <source>
        <dbReference type="ARBA" id="ARBA00023163"/>
    </source>
</evidence>
<evidence type="ECO:0000259" key="11">
    <source>
        <dbReference type="PROSITE" id="PS51755"/>
    </source>
</evidence>
<keyword evidence="4" id="KW-0805">Transcription regulation</keyword>
<dbReference type="Gene3D" id="6.10.250.690">
    <property type="match status" value="1"/>
</dbReference>
<dbReference type="SMART" id="SM00448">
    <property type="entry name" value="REC"/>
    <property type="match status" value="1"/>
</dbReference>
<keyword evidence="2 8" id="KW-0597">Phosphoprotein</keyword>
<organism evidence="12 13">
    <name type="scientific">Thermoclostridium stercorarium subsp. thermolacticum DSM 2910</name>
    <dbReference type="NCBI Taxonomy" id="1121336"/>
    <lineage>
        <taxon>Bacteria</taxon>
        <taxon>Bacillati</taxon>
        <taxon>Bacillota</taxon>
        <taxon>Clostridia</taxon>
        <taxon>Eubacteriales</taxon>
        <taxon>Oscillospiraceae</taxon>
        <taxon>Thermoclostridium</taxon>
    </lineage>
</organism>
<dbReference type="GO" id="GO:0000976">
    <property type="term" value="F:transcription cis-regulatory region binding"/>
    <property type="evidence" value="ECO:0007669"/>
    <property type="project" value="TreeGrafter"/>
</dbReference>
<dbReference type="Gene3D" id="3.40.50.2300">
    <property type="match status" value="1"/>
</dbReference>
<sequence>MIYCVEDDPNIRELVIYALKTSGFEAKGFPDAKNFFEELKKKLPSLILLDIMLPGTDGLTVLKMLKDNAVTKDIPVIMLTAKGTEFDIVQGLDLGADDYITKPFGVLELISRIKSVLRRVEPKTDQSILKVGDITIDTGRHMVTAGNNEIKLTSKEFQLLYLLMSNAGIVLTRDMLLDKIWGFDFDCETRTLDVHIRSLRKKLGEHGRKIETVRGIGYRMGV</sequence>
<dbReference type="GO" id="GO:0032993">
    <property type="term" value="C:protein-DNA complex"/>
    <property type="evidence" value="ECO:0007669"/>
    <property type="project" value="TreeGrafter"/>
</dbReference>
<dbReference type="OrthoDB" id="9802426at2"/>
<dbReference type="Pfam" id="PF00072">
    <property type="entry name" value="Response_reg"/>
    <property type="match status" value="1"/>
</dbReference>
<dbReference type="GO" id="GO:0006355">
    <property type="term" value="P:regulation of DNA-templated transcription"/>
    <property type="evidence" value="ECO:0007669"/>
    <property type="project" value="InterPro"/>
</dbReference>
<accession>A0A1B1YFB3</accession>
<dbReference type="PROSITE" id="PS51755">
    <property type="entry name" value="OMPR_PHOB"/>
    <property type="match status" value="1"/>
</dbReference>
<dbReference type="InterPro" id="IPR036388">
    <property type="entry name" value="WH-like_DNA-bd_sf"/>
</dbReference>
<keyword evidence="3" id="KW-0902">Two-component regulatory system</keyword>
<name>A0A1B1YFB3_THEST</name>
<dbReference type="InterPro" id="IPR001789">
    <property type="entry name" value="Sig_transdc_resp-reg_receiver"/>
</dbReference>
<evidence type="ECO:0000256" key="1">
    <source>
        <dbReference type="ARBA" id="ARBA00018672"/>
    </source>
</evidence>
<dbReference type="PANTHER" id="PTHR48111:SF1">
    <property type="entry name" value="TWO-COMPONENT RESPONSE REGULATOR ORR33"/>
    <property type="match status" value="1"/>
</dbReference>
<dbReference type="PROSITE" id="PS50110">
    <property type="entry name" value="RESPONSE_REGULATORY"/>
    <property type="match status" value="1"/>
</dbReference>
<gene>
    <name evidence="12" type="ORF">CSTERTH_10700</name>
</gene>
<reference evidence="12 13" key="1">
    <citation type="submission" date="2016-02" db="EMBL/GenBank/DDBJ databases">
        <title>Comparison of Clostridium stercorarium subspecies using comparative genomics and transcriptomics.</title>
        <authorList>
            <person name="Schellenberg J."/>
            <person name="Thallinger G."/>
            <person name="Levin D.B."/>
            <person name="Zhang X."/>
            <person name="Alvare G."/>
            <person name="Fristensky B."/>
            <person name="Sparling R."/>
        </authorList>
    </citation>
    <scope>NUCLEOTIDE SEQUENCE [LARGE SCALE GENOMIC DNA]</scope>
    <source>
        <strain evidence="12 13">DSM 2910</strain>
    </source>
</reference>
<evidence type="ECO:0000256" key="7">
    <source>
        <dbReference type="ARBA" id="ARBA00024867"/>
    </source>
</evidence>
<evidence type="ECO:0000256" key="4">
    <source>
        <dbReference type="ARBA" id="ARBA00023015"/>
    </source>
</evidence>
<dbReference type="AlphaFoldDB" id="A0A1B1YFB3"/>
<feature type="modified residue" description="4-aspartylphosphate" evidence="8">
    <location>
        <position position="50"/>
    </location>
</feature>
<dbReference type="RefSeq" id="WP_015359862.1">
    <property type="nucleotide sequence ID" value="NZ_CP014672.1"/>
</dbReference>